<keyword evidence="3" id="KW-1185">Reference proteome</keyword>
<name>A0AA88ANF0_FICCA</name>
<comment type="caution">
    <text evidence="2">The sequence shown here is derived from an EMBL/GenBank/DDBJ whole genome shotgun (WGS) entry which is preliminary data.</text>
</comment>
<dbReference type="Pfam" id="PF26133">
    <property type="entry name" value="DUF8039"/>
    <property type="match status" value="1"/>
</dbReference>
<evidence type="ECO:0000313" key="3">
    <source>
        <dbReference type="Proteomes" id="UP001187192"/>
    </source>
</evidence>
<protein>
    <recommendedName>
        <fullName evidence="1">DUF8039 domain-containing protein</fullName>
    </recommendedName>
</protein>
<gene>
    <name evidence="2" type="ORF">TIFTF001_016341</name>
</gene>
<feature type="domain" description="DUF8039" evidence="1">
    <location>
        <begin position="5"/>
        <end position="89"/>
    </location>
</feature>
<dbReference type="Proteomes" id="UP001187192">
    <property type="component" value="Unassembled WGS sequence"/>
</dbReference>
<reference evidence="2" key="1">
    <citation type="submission" date="2023-07" db="EMBL/GenBank/DDBJ databases">
        <title>draft genome sequence of fig (Ficus carica).</title>
        <authorList>
            <person name="Takahashi T."/>
            <person name="Nishimura K."/>
        </authorList>
    </citation>
    <scope>NUCLEOTIDE SEQUENCE</scope>
</reference>
<evidence type="ECO:0000313" key="2">
    <source>
        <dbReference type="EMBL" id="GMN47146.1"/>
    </source>
</evidence>
<proteinExistence type="predicted"/>
<organism evidence="2 3">
    <name type="scientific">Ficus carica</name>
    <name type="common">Common fig</name>
    <dbReference type="NCBI Taxonomy" id="3494"/>
    <lineage>
        <taxon>Eukaryota</taxon>
        <taxon>Viridiplantae</taxon>
        <taxon>Streptophyta</taxon>
        <taxon>Embryophyta</taxon>
        <taxon>Tracheophyta</taxon>
        <taxon>Spermatophyta</taxon>
        <taxon>Magnoliopsida</taxon>
        <taxon>eudicotyledons</taxon>
        <taxon>Gunneridae</taxon>
        <taxon>Pentapetalae</taxon>
        <taxon>rosids</taxon>
        <taxon>fabids</taxon>
        <taxon>Rosales</taxon>
        <taxon>Moraceae</taxon>
        <taxon>Ficeae</taxon>
        <taxon>Ficus</taxon>
    </lineage>
</organism>
<dbReference type="InterPro" id="IPR058352">
    <property type="entry name" value="DUF8039"/>
</dbReference>
<sequence>MPNASKECQLFLDDSINGGNVLIAIGRAYMECVPINTVQGIPLGEENVRVTITILKLKHVLLPIPTNEATIVEEAVSKFVVWPKRLIIIDTSLSQASGS</sequence>
<accession>A0AA88ANF0</accession>
<dbReference type="AlphaFoldDB" id="A0AA88ANF0"/>
<evidence type="ECO:0000259" key="1">
    <source>
        <dbReference type="Pfam" id="PF26133"/>
    </source>
</evidence>
<dbReference type="EMBL" id="BTGU01000024">
    <property type="protein sequence ID" value="GMN47146.1"/>
    <property type="molecule type" value="Genomic_DNA"/>
</dbReference>